<dbReference type="EMBL" id="BNAR01000006">
    <property type="protein sequence ID" value="GHH43950.1"/>
    <property type="molecule type" value="Genomic_DNA"/>
</dbReference>
<keyword evidence="2" id="KW-1185">Reference proteome</keyword>
<name>A0ABQ3MJ94_9PSEU</name>
<evidence type="ECO:0000313" key="2">
    <source>
        <dbReference type="Proteomes" id="UP000605568"/>
    </source>
</evidence>
<comment type="caution">
    <text evidence="1">The sequence shown here is derived from an EMBL/GenBank/DDBJ whole genome shotgun (WGS) entry which is preliminary data.</text>
</comment>
<dbReference type="Proteomes" id="UP000605568">
    <property type="component" value="Unassembled WGS sequence"/>
</dbReference>
<gene>
    <name evidence="1" type="ORF">GCM10017774_42510</name>
</gene>
<evidence type="ECO:0000313" key="1">
    <source>
        <dbReference type="EMBL" id="GHH43950.1"/>
    </source>
</evidence>
<proteinExistence type="predicted"/>
<protein>
    <submittedName>
        <fullName evidence="1">Uncharacterized protein</fullName>
    </submittedName>
</protein>
<reference evidence="2" key="1">
    <citation type="journal article" date="2019" name="Int. J. Syst. Evol. Microbiol.">
        <title>The Global Catalogue of Microorganisms (GCM) 10K type strain sequencing project: providing services to taxonomists for standard genome sequencing and annotation.</title>
        <authorList>
            <consortium name="The Broad Institute Genomics Platform"/>
            <consortium name="The Broad Institute Genome Sequencing Center for Infectious Disease"/>
            <person name="Wu L."/>
            <person name="Ma J."/>
        </authorList>
    </citation>
    <scope>NUCLEOTIDE SEQUENCE [LARGE SCALE GENOMIC DNA]</scope>
    <source>
        <strain evidence="2">CGMCC 4.7367</strain>
    </source>
</reference>
<accession>A0ABQ3MJ94</accession>
<dbReference type="RefSeq" id="WP_191300124.1">
    <property type="nucleotide sequence ID" value="NZ_BNAR01000006.1"/>
</dbReference>
<organism evidence="1 2">
    <name type="scientific">Lentzea cavernae</name>
    <dbReference type="NCBI Taxonomy" id="2020703"/>
    <lineage>
        <taxon>Bacteria</taxon>
        <taxon>Bacillati</taxon>
        <taxon>Actinomycetota</taxon>
        <taxon>Actinomycetes</taxon>
        <taxon>Pseudonocardiales</taxon>
        <taxon>Pseudonocardiaceae</taxon>
        <taxon>Lentzea</taxon>
    </lineage>
</organism>
<sequence>MRGEANADQSARGRAVGTIRILVSAFGDVTGAGEVTVPNEHADVFIAVYGWWAWVCRSSRLVLLAHEADLGHEAAPNVRTILEHTLVMQWVADVGGTRSPR</sequence>